<evidence type="ECO:0000313" key="1">
    <source>
        <dbReference type="EMBL" id="TNN34937.1"/>
    </source>
</evidence>
<dbReference type="AlphaFoldDB" id="A0A4Z2F154"/>
<dbReference type="EMBL" id="SRLO01001862">
    <property type="protein sequence ID" value="TNN34937.1"/>
    <property type="molecule type" value="Genomic_DNA"/>
</dbReference>
<proteinExistence type="predicted"/>
<name>A0A4Z2F154_9TELE</name>
<accession>A0A4Z2F154</accession>
<protein>
    <submittedName>
        <fullName evidence="1">Uncharacterized protein</fullName>
    </submittedName>
</protein>
<dbReference type="Proteomes" id="UP000314294">
    <property type="component" value="Unassembled WGS sequence"/>
</dbReference>
<keyword evidence="2" id="KW-1185">Reference proteome</keyword>
<sequence>MLRVPNGMQIPVSPRFALRLGSDAPPRSCGRTPFCQQTSGLHVGGGQGKHLNLEISVLLTKGSNFGLWIHRRVEM</sequence>
<organism evidence="1 2">
    <name type="scientific">Liparis tanakae</name>
    <name type="common">Tanaka's snailfish</name>
    <dbReference type="NCBI Taxonomy" id="230148"/>
    <lineage>
        <taxon>Eukaryota</taxon>
        <taxon>Metazoa</taxon>
        <taxon>Chordata</taxon>
        <taxon>Craniata</taxon>
        <taxon>Vertebrata</taxon>
        <taxon>Euteleostomi</taxon>
        <taxon>Actinopterygii</taxon>
        <taxon>Neopterygii</taxon>
        <taxon>Teleostei</taxon>
        <taxon>Neoteleostei</taxon>
        <taxon>Acanthomorphata</taxon>
        <taxon>Eupercaria</taxon>
        <taxon>Perciformes</taxon>
        <taxon>Cottioidei</taxon>
        <taxon>Cottales</taxon>
        <taxon>Liparidae</taxon>
        <taxon>Liparis</taxon>
    </lineage>
</organism>
<reference evidence="1 2" key="1">
    <citation type="submission" date="2019-03" db="EMBL/GenBank/DDBJ databases">
        <title>First draft genome of Liparis tanakae, snailfish: a comprehensive survey of snailfish specific genes.</title>
        <authorList>
            <person name="Kim W."/>
            <person name="Song I."/>
            <person name="Jeong J.-H."/>
            <person name="Kim D."/>
            <person name="Kim S."/>
            <person name="Ryu S."/>
            <person name="Song J.Y."/>
            <person name="Lee S.K."/>
        </authorList>
    </citation>
    <scope>NUCLEOTIDE SEQUENCE [LARGE SCALE GENOMIC DNA]</scope>
    <source>
        <tissue evidence="1">Muscle</tissue>
    </source>
</reference>
<evidence type="ECO:0000313" key="2">
    <source>
        <dbReference type="Proteomes" id="UP000314294"/>
    </source>
</evidence>
<comment type="caution">
    <text evidence="1">The sequence shown here is derived from an EMBL/GenBank/DDBJ whole genome shotgun (WGS) entry which is preliminary data.</text>
</comment>
<gene>
    <name evidence="1" type="ORF">EYF80_054897</name>
</gene>